<keyword evidence="1" id="KW-0812">Transmembrane</keyword>
<gene>
    <name evidence="3" type="ORF">SAMN04487947_1906</name>
</gene>
<dbReference type="OrthoDB" id="270892at2157"/>
<dbReference type="AlphaFoldDB" id="A0A1I6H041"/>
<evidence type="ECO:0000256" key="1">
    <source>
        <dbReference type="SAM" id="Phobius"/>
    </source>
</evidence>
<accession>A0A1I6H041</accession>
<name>A0A1I6H041_9EURY</name>
<dbReference type="Pfam" id="PF18902">
    <property type="entry name" value="DUF5658"/>
    <property type="match status" value="1"/>
</dbReference>
<dbReference type="RefSeq" id="WP_089806801.1">
    <property type="nucleotide sequence ID" value="NZ_FOYT01000001.1"/>
</dbReference>
<reference evidence="4" key="1">
    <citation type="submission" date="2016-10" db="EMBL/GenBank/DDBJ databases">
        <authorList>
            <person name="Varghese N."/>
            <person name="Submissions S."/>
        </authorList>
    </citation>
    <scope>NUCLEOTIDE SEQUENCE [LARGE SCALE GENOMIC DNA]</scope>
    <source>
        <strain evidence="4">CGMCC 1.7736</strain>
    </source>
</reference>
<protein>
    <recommendedName>
        <fullName evidence="2">DUF5658 domain-containing protein</fullName>
    </recommendedName>
</protein>
<dbReference type="STRING" id="553469.SAMN04487947_1906"/>
<dbReference type="Proteomes" id="UP000198531">
    <property type="component" value="Unassembled WGS sequence"/>
</dbReference>
<feature type="transmembrane region" description="Helical" evidence="1">
    <location>
        <begin position="92"/>
        <end position="113"/>
    </location>
</feature>
<feature type="transmembrane region" description="Helical" evidence="1">
    <location>
        <begin position="22"/>
        <end position="44"/>
    </location>
</feature>
<feature type="domain" description="DUF5658" evidence="2">
    <location>
        <begin position="26"/>
        <end position="117"/>
    </location>
</feature>
<evidence type="ECO:0000259" key="2">
    <source>
        <dbReference type="Pfam" id="PF18902"/>
    </source>
</evidence>
<evidence type="ECO:0000313" key="4">
    <source>
        <dbReference type="Proteomes" id="UP000198531"/>
    </source>
</evidence>
<proteinExistence type="predicted"/>
<sequence length="118" mass="12701">MTDGSRWTLRGTPFEEREFTNLWFLATATYGVGDVVTTIALIHFSDTVNEANVLVRVAVETFGQAGLVGLKLVVLLACLAISVAAANDEDAFTYYLPPLALAVVGAFTTTYNVRLLLG</sequence>
<evidence type="ECO:0000313" key="3">
    <source>
        <dbReference type="EMBL" id="SFR47836.1"/>
    </source>
</evidence>
<feature type="transmembrane region" description="Helical" evidence="1">
    <location>
        <begin position="65"/>
        <end position="86"/>
    </location>
</feature>
<keyword evidence="1" id="KW-1133">Transmembrane helix</keyword>
<organism evidence="3 4">
    <name type="scientific">Halogeometricum rufum</name>
    <dbReference type="NCBI Taxonomy" id="553469"/>
    <lineage>
        <taxon>Archaea</taxon>
        <taxon>Methanobacteriati</taxon>
        <taxon>Methanobacteriota</taxon>
        <taxon>Stenosarchaea group</taxon>
        <taxon>Halobacteria</taxon>
        <taxon>Halobacteriales</taxon>
        <taxon>Haloferacaceae</taxon>
        <taxon>Halogeometricum</taxon>
    </lineage>
</organism>
<dbReference type="InterPro" id="IPR043717">
    <property type="entry name" value="DUF5658"/>
</dbReference>
<keyword evidence="4" id="KW-1185">Reference proteome</keyword>
<keyword evidence="1" id="KW-0472">Membrane</keyword>
<dbReference type="EMBL" id="FOYT01000001">
    <property type="protein sequence ID" value="SFR47836.1"/>
    <property type="molecule type" value="Genomic_DNA"/>
</dbReference>